<dbReference type="InterPro" id="IPR019775">
    <property type="entry name" value="WD40_repeat_CS"/>
</dbReference>
<dbReference type="EMBL" id="KN833782">
    <property type="protein sequence ID" value="KIK19510.1"/>
    <property type="molecule type" value="Genomic_DNA"/>
</dbReference>
<evidence type="ECO:0000259" key="4">
    <source>
        <dbReference type="Pfam" id="PF24883"/>
    </source>
</evidence>
<dbReference type="Pfam" id="PF00400">
    <property type="entry name" value="WD40"/>
    <property type="match status" value="2"/>
</dbReference>
<dbReference type="PROSITE" id="PS00678">
    <property type="entry name" value="WD_REPEATS_1"/>
    <property type="match status" value="1"/>
</dbReference>
<dbReference type="SMART" id="SM00320">
    <property type="entry name" value="WD40"/>
    <property type="match status" value="2"/>
</dbReference>
<evidence type="ECO:0000313" key="6">
    <source>
        <dbReference type="Proteomes" id="UP000054018"/>
    </source>
</evidence>
<dbReference type="STRING" id="765257.A0A0C9Y4D8"/>
<evidence type="ECO:0000313" key="5">
    <source>
        <dbReference type="EMBL" id="KIK19510.1"/>
    </source>
</evidence>
<dbReference type="InterPro" id="IPR001680">
    <property type="entry name" value="WD40_rpt"/>
</dbReference>
<dbReference type="HOGENOM" id="CLU_000288_6_0_1"/>
<dbReference type="SUPFAM" id="SSF50978">
    <property type="entry name" value="WD40 repeat-like"/>
    <property type="match status" value="1"/>
</dbReference>
<keyword evidence="1 3" id="KW-0853">WD repeat</keyword>
<feature type="repeat" description="WD" evidence="3">
    <location>
        <begin position="578"/>
        <end position="620"/>
    </location>
</feature>
<feature type="non-terminal residue" evidence="5">
    <location>
        <position position="1"/>
    </location>
</feature>
<protein>
    <recommendedName>
        <fullName evidence="4">Nephrocystin 3-like N-terminal domain-containing protein</fullName>
    </recommendedName>
</protein>
<dbReference type="InterPro" id="IPR036322">
    <property type="entry name" value="WD40_repeat_dom_sf"/>
</dbReference>
<keyword evidence="6" id="KW-1185">Reference proteome</keyword>
<dbReference type="Pfam" id="PF24883">
    <property type="entry name" value="NPHP3_N"/>
    <property type="match status" value="1"/>
</dbReference>
<dbReference type="AlphaFoldDB" id="A0A0C9Y4D8"/>
<reference evidence="6" key="2">
    <citation type="submission" date="2015-01" db="EMBL/GenBank/DDBJ databases">
        <title>Evolutionary Origins and Diversification of the Mycorrhizal Mutualists.</title>
        <authorList>
            <consortium name="DOE Joint Genome Institute"/>
            <consortium name="Mycorrhizal Genomics Consortium"/>
            <person name="Kohler A."/>
            <person name="Kuo A."/>
            <person name="Nagy L.G."/>
            <person name="Floudas D."/>
            <person name="Copeland A."/>
            <person name="Barry K.W."/>
            <person name="Cichocki N."/>
            <person name="Veneault-Fourrey C."/>
            <person name="LaButti K."/>
            <person name="Lindquist E.A."/>
            <person name="Lipzen A."/>
            <person name="Lundell T."/>
            <person name="Morin E."/>
            <person name="Murat C."/>
            <person name="Riley R."/>
            <person name="Ohm R."/>
            <person name="Sun H."/>
            <person name="Tunlid A."/>
            <person name="Henrissat B."/>
            <person name="Grigoriev I.V."/>
            <person name="Hibbett D.S."/>
            <person name="Martin F."/>
        </authorList>
    </citation>
    <scope>NUCLEOTIDE SEQUENCE [LARGE SCALE GENOMIC DNA]</scope>
    <source>
        <strain evidence="6">441</strain>
    </source>
</reference>
<dbReference type="PANTHER" id="PTHR22847">
    <property type="entry name" value="WD40 REPEAT PROTEIN"/>
    <property type="match status" value="1"/>
</dbReference>
<name>A0A0C9Y4D8_9AGAM</name>
<accession>A0A0C9Y4D8</accession>
<dbReference type="SUPFAM" id="SSF52540">
    <property type="entry name" value="P-loop containing nucleoside triphosphate hydrolases"/>
    <property type="match status" value="1"/>
</dbReference>
<gene>
    <name evidence="5" type="ORF">PISMIDRAFT_58368</name>
</gene>
<evidence type="ECO:0000256" key="3">
    <source>
        <dbReference type="PROSITE-ProRule" id="PRU00221"/>
    </source>
</evidence>
<dbReference type="OrthoDB" id="2689644at2759"/>
<organism evidence="5 6">
    <name type="scientific">Pisolithus microcarpus 441</name>
    <dbReference type="NCBI Taxonomy" id="765257"/>
    <lineage>
        <taxon>Eukaryota</taxon>
        <taxon>Fungi</taxon>
        <taxon>Dikarya</taxon>
        <taxon>Basidiomycota</taxon>
        <taxon>Agaricomycotina</taxon>
        <taxon>Agaricomycetes</taxon>
        <taxon>Agaricomycetidae</taxon>
        <taxon>Boletales</taxon>
        <taxon>Sclerodermatineae</taxon>
        <taxon>Pisolithaceae</taxon>
        <taxon>Pisolithus</taxon>
    </lineage>
</organism>
<proteinExistence type="predicted"/>
<dbReference type="InterPro" id="IPR056884">
    <property type="entry name" value="NPHP3-like_N"/>
</dbReference>
<sequence>DLNFDGMAYAGDAGLNTAKKCLDGTRSEVLKEITHWITDYDDKAPRILWLHGQAGRGKSAIAHTIAAWAQDLGVLGSCFCFARDRQAERREGKIMTTIARDLADHDPAFRRALSNVVSNNSSLKTTSDVRQQWKRFILDPLSEINGEMAGNVVVIIDALDESGSPSSREDVLKLLTSSDAAKLPFRILLTSRALPDIEHSLRAASHVKATSLDDVPLQLVERDIGLYVDEKLERVPGIGVVEVQNVVKKSDGLFEWARLACAFIKPDKAGETPKERYYALMALESKEGRTLLDTTYFAILKGGIPQSGKGLERYRSVMHQIVATLEPLPMTALDRMRKKFPNKEDRYDMNLILEFMSPVLGGITDYSLVRPLHASFYDFLMDHSRSGVYCIATSDTNDLAFATLQTLRDELRFNICGLESSYLANVEVPDLLERINENILLHLSYSCRFWAQHLEKSMYELALGKLVKDIIGSERIIFWLEIMSLLGVAGKGVDALTSAVTWLLVNFEDTLALAKDGIKFIQNFGGVMWHSTPHLYVSALPFIPPNTLLSTVLLPKFHCLARVAVGGLTDWPAAQLVIHGHTSVVTSVGFSPDGKRIVSGSRDKTTVRVWDVEGGVQIGSPLEGHTSWVTSVGFSPDGKRIVSGSRDKTVRLWDVKGGVQIGGPLEGHMEHVTSVGLSPDQKNIASGPWDTNADVW</sequence>
<dbReference type="PANTHER" id="PTHR22847:SF637">
    <property type="entry name" value="WD REPEAT DOMAIN 5B"/>
    <property type="match status" value="1"/>
</dbReference>
<reference evidence="5 6" key="1">
    <citation type="submission" date="2014-04" db="EMBL/GenBank/DDBJ databases">
        <authorList>
            <consortium name="DOE Joint Genome Institute"/>
            <person name="Kuo A."/>
            <person name="Kohler A."/>
            <person name="Costa M.D."/>
            <person name="Nagy L.G."/>
            <person name="Floudas D."/>
            <person name="Copeland A."/>
            <person name="Barry K.W."/>
            <person name="Cichocki N."/>
            <person name="Veneault-Fourrey C."/>
            <person name="LaButti K."/>
            <person name="Lindquist E.A."/>
            <person name="Lipzen A."/>
            <person name="Lundell T."/>
            <person name="Morin E."/>
            <person name="Murat C."/>
            <person name="Sun H."/>
            <person name="Tunlid A."/>
            <person name="Henrissat B."/>
            <person name="Grigoriev I.V."/>
            <person name="Hibbett D.S."/>
            <person name="Martin F."/>
            <person name="Nordberg H.P."/>
            <person name="Cantor M.N."/>
            <person name="Hua S.X."/>
        </authorList>
    </citation>
    <scope>NUCLEOTIDE SEQUENCE [LARGE SCALE GENOMIC DNA]</scope>
    <source>
        <strain evidence="5 6">441</strain>
    </source>
</reference>
<keyword evidence="2" id="KW-0677">Repeat</keyword>
<dbReference type="InterPro" id="IPR027417">
    <property type="entry name" value="P-loop_NTPase"/>
</dbReference>
<feature type="repeat" description="WD" evidence="3">
    <location>
        <begin position="665"/>
        <end position="696"/>
    </location>
</feature>
<feature type="non-terminal residue" evidence="5">
    <location>
        <position position="696"/>
    </location>
</feature>
<dbReference type="Gene3D" id="2.130.10.10">
    <property type="entry name" value="YVTN repeat-like/Quinoprotein amine dehydrogenase"/>
    <property type="match status" value="1"/>
</dbReference>
<dbReference type="Gene3D" id="3.40.50.300">
    <property type="entry name" value="P-loop containing nucleotide triphosphate hydrolases"/>
    <property type="match status" value="1"/>
</dbReference>
<feature type="repeat" description="WD" evidence="3">
    <location>
        <begin position="622"/>
        <end position="656"/>
    </location>
</feature>
<feature type="domain" description="Nephrocystin 3-like N-terminal" evidence="4">
    <location>
        <begin position="31"/>
        <end position="192"/>
    </location>
</feature>
<dbReference type="PROSITE" id="PS50294">
    <property type="entry name" value="WD_REPEATS_REGION"/>
    <property type="match status" value="3"/>
</dbReference>
<evidence type="ECO:0000256" key="1">
    <source>
        <dbReference type="ARBA" id="ARBA00022574"/>
    </source>
</evidence>
<dbReference type="GO" id="GO:1990234">
    <property type="term" value="C:transferase complex"/>
    <property type="evidence" value="ECO:0007669"/>
    <property type="project" value="UniProtKB-ARBA"/>
</dbReference>
<dbReference type="InterPro" id="IPR015943">
    <property type="entry name" value="WD40/YVTN_repeat-like_dom_sf"/>
</dbReference>
<evidence type="ECO:0000256" key="2">
    <source>
        <dbReference type="ARBA" id="ARBA00022737"/>
    </source>
</evidence>
<dbReference type="PROSITE" id="PS50082">
    <property type="entry name" value="WD_REPEATS_2"/>
    <property type="match status" value="3"/>
</dbReference>
<dbReference type="Proteomes" id="UP000054018">
    <property type="component" value="Unassembled WGS sequence"/>
</dbReference>